<gene>
    <name evidence="1" type="ORF">SAMN05444365_102176</name>
</gene>
<accession>A0A1H3JNV0</accession>
<proteinExistence type="predicted"/>
<dbReference type="AlphaFoldDB" id="A0A1H3JNV0"/>
<keyword evidence="2" id="KW-1185">Reference proteome</keyword>
<dbReference type="Proteomes" id="UP000242415">
    <property type="component" value="Unassembled WGS sequence"/>
</dbReference>
<evidence type="ECO:0000313" key="2">
    <source>
        <dbReference type="Proteomes" id="UP000242415"/>
    </source>
</evidence>
<sequence length="171" mass="18808">MTLTRLQSGIGALGFTAVCPQTVGDLRLGCAYQLRSGHTSTVQSADGRHTAPYNSTRPVIVAHRDQYERISLDLRQSREIERLIIYGYSPSAGRLRWQGALVVTTFGYARIKVPLDAAPQGGVVVFLSLYNVRGEFVLRTEMDVASGTIRDACNAYGFDRITWLDARTPVG</sequence>
<name>A0A1H3JNV0_9ACTN</name>
<dbReference type="STRING" id="405436.SAMN05444365_102176"/>
<evidence type="ECO:0000313" key="1">
    <source>
        <dbReference type="EMBL" id="SDY40944.1"/>
    </source>
</evidence>
<reference evidence="2" key="1">
    <citation type="submission" date="2016-10" db="EMBL/GenBank/DDBJ databases">
        <authorList>
            <person name="Varghese N."/>
            <person name="Submissions S."/>
        </authorList>
    </citation>
    <scope>NUCLEOTIDE SEQUENCE [LARGE SCALE GENOMIC DNA]</scope>
    <source>
        <strain evidence="2">DSM 45245</strain>
    </source>
</reference>
<protein>
    <submittedName>
        <fullName evidence="1">Uncharacterized protein involved in tellurium resistance</fullName>
    </submittedName>
</protein>
<dbReference type="EMBL" id="FNPH01000002">
    <property type="protein sequence ID" value="SDY40944.1"/>
    <property type="molecule type" value="Genomic_DNA"/>
</dbReference>
<organism evidence="1 2">
    <name type="scientific">Micromonospora pattaloongensis</name>
    <dbReference type="NCBI Taxonomy" id="405436"/>
    <lineage>
        <taxon>Bacteria</taxon>
        <taxon>Bacillati</taxon>
        <taxon>Actinomycetota</taxon>
        <taxon>Actinomycetes</taxon>
        <taxon>Micromonosporales</taxon>
        <taxon>Micromonosporaceae</taxon>
        <taxon>Micromonospora</taxon>
    </lineage>
</organism>